<protein>
    <submittedName>
        <fullName evidence="2">Uncharacterized protein</fullName>
    </submittedName>
</protein>
<name>A0A1V6Z6L6_PENNA</name>
<dbReference type="AlphaFoldDB" id="A0A1V6Z6L6"/>
<organism evidence="2 3">
    <name type="scientific">Penicillium nalgiovense</name>
    <dbReference type="NCBI Taxonomy" id="60175"/>
    <lineage>
        <taxon>Eukaryota</taxon>
        <taxon>Fungi</taxon>
        <taxon>Dikarya</taxon>
        <taxon>Ascomycota</taxon>
        <taxon>Pezizomycotina</taxon>
        <taxon>Eurotiomycetes</taxon>
        <taxon>Eurotiomycetidae</taxon>
        <taxon>Eurotiales</taxon>
        <taxon>Aspergillaceae</taxon>
        <taxon>Penicillium</taxon>
    </lineage>
</organism>
<dbReference type="OMA" id="HEFGPWS"/>
<dbReference type="EMBL" id="MOOB01000002">
    <property type="protein sequence ID" value="OQE95339.1"/>
    <property type="molecule type" value="Genomic_DNA"/>
</dbReference>
<reference evidence="3" key="1">
    <citation type="journal article" date="2017" name="Nat. Microbiol.">
        <title>Global analysis of biosynthetic gene clusters reveals vast potential of secondary metabolite production in Penicillium species.</title>
        <authorList>
            <person name="Nielsen J.C."/>
            <person name="Grijseels S."/>
            <person name="Prigent S."/>
            <person name="Ji B."/>
            <person name="Dainat J."/>
            <person name="Nielsen K.F."/>
            <person name="Frisvad J.C."/>
            <person name="Workman M."/>
            <person name="Nielsen J."/>
        </authorList>
    </citation>
    <scope>NUCLEOTIDE SEQUENCE [LARGE SCALE GENOMIC DNA]</scope>
    <source>
        <strain evidence="3">IBT 13039</strain>
    </source>
</reference>
<evidence type="ECO:0000256" key="1">
    <source>
        <dbReference type="SAM" id="MobiDB-lite"/>
    </source>
</evidence>
<sequence>MVAWNKSDPDPTGALNLPGRRLHMSQDRHQIFITFADYDSSHVKYLNNKLPLSSARPFLKMHEFGPWSTMVRSDMEEVGGILLAIALRAYSDANMGKSSTSEQHT</sequence>
<dbReference type="STRING" id="60175.A0A1V6Z6L6"/>
<feature type="region of interest" description="Disordered" evidence="1">
    <location>
        <begin position="1"/>
        <end position="20"/>
    </location>
</feature>
<accession>A0A1V6Z6L6</accession>
<evidence type="ECO:0000313" key="2">
    <source>
        <dbReference type="EMBL" id="OQE95339.1"/>
    </source>
</evidence>
<comment type="caution">
    <text evidence="2">The sequence shown here is derived from an EMBL/GenBank/DDBJ whole genome shotgun (WGS) entry which is preliminary data.</text>
</comment>
<proteinExistence type="predicted"/>
<gene>
    <name evidence="2" type="ORF">PENNAL_c0002G09560</name>
</gene>
<evidence type="ECO:0000313" key="3">
    <source>
        <dbReference type="Proteomes" id="UP000191691"/>
    </source>
</evidence>
<keyword evidence="3" id="KW-1185">Reference proteome</keyword>
<dbReference type="Proteomes" id="UP000191691">
    <property type="component" value="Unassembled WGS sequence"/>
</dbReference>